<evidence type="ECO:0000313" key="1">
    <source>
        <dbReference type="EMBL" id="CAG5121998.1"/>
    </source>
</evidence>
<evidence type="ECO:0000313" key="2">
    <source>
        <dbReference type="Proteomes" id="UP000678393"/>
    </source>
</evidence>
<protein>
    <submittedName>
        <fullName evidence="1">Uncharacterized protein</fullName>
    </submittedName>
</protein>
<name>A0A8S3Z0R7_9EUPU</name>
<keyword evidence="2" id="KW-1185">Reference proteome</keyword>
<proteinExistence type="predicted"/>
<gene>
    <name evidence="1" type="ORF">CUNI_LOCUS7556</name>
</gene>
<comment type="caution">
    <text evidence="1">The sequence shown here is derived from an EMBL/GenBank/DDBJ whole genome shotgun (WGS) entry which is preliminary data.</text>
</comment>
<dbReference type="EMBL" id="CAJHNH020001206">
    <property type="protein sequence ID" value="CAG5121998.1"/>
    <property type="molecule type" value="Genomic_DNA"/>
</dbReference>
<accession>A0A8S3Z0R7</accession>
<reference evidence="1" key="1">
    <citation type="submission" date="2021-04" db="EMBL/GenBank/DDBJ databases">
        <authorList>
            <consortium name="Molecular Ecology Group"/>
        </authorList>
    </citation>
    <scope>NUCLEOTIDE SEQUENCE</scope>
</reference>
<sequence>MRRVSECSVWLRNQEMAGQNKKLADTQLPASESQTMKPKTRVIVLGRGNSFNLGGSEVILLNQKRGRANTRFAGVHEGSADCLCVGSNDKSESEDVPSLVKEDTVESSLMVPVCDGRATESAEADVVVDEVDTAWRKAEMIMAAKNETVLKVLEQFGIGRTWGLTEAGADKLAEEECIWHTVEVSANRTVSKRTVTERGMGHVRHSNINQNNLK</sequence>
<organism evidence="1 2">
    <name type="scientific">Candidula unifasciata</name>
    <dbReference type="NCBI Taxonomy" id="100452"/>
    <lineage>
        <taxon>Eukaryota</taxon>
        <taxon>Metazoa</taxon>
        <taxon>Spiralia</taxon>
        <taxon>Lophotrochozoa</taxon>
        <taxon>Mollusca</taxon>
        <taxon>Gastropoda</taxon>
        <taxon>Heterobranchia</taxon>
        <taxon>Euthyneura</taxon>
        <taxon>Panpulmonata</taxon>
        <taxon>Eupulmonata</taxon>
        <taxon>Stylommatophora</taxon>
        <taxon>Helicina</taxon>
        <taxon>Helicoidea</taxon>
        <taxon>Geomitridae</taxon>
        <taxon>Candidula</taxon>
    </lineage>
</organism>
<dbReference type="AlphaFoldDB" id="A0A8S3Z0R7"/>
<dbReference type="Proteomes" id="UP000678393">
    <property type="component" value="Unassembled WGS sequence"/>
</dbReference>